<evidence type="ECO:0000313" key="5">
    <source>
        <dbReference type="EMBL" id="QKG72625.1"/>
    </source>
</evidence>
<accession>A0A7D4C6P9</accession>
<reference evidence="5 6" key="1">
    <citation type="submission" date="2020-05" db="EMBL/GenBank/DDBJ databases">
        <title>Erythrobacter mangrovi sp. nov., isolated from rhizosphere soil of mangrove plant (Kandelia candel).</title>
        <authorList>
            <person name="Ye Y.H."/>
        </authorList>
    </citation>
    <scope>NUCLEOTIDE SEQUENCE [LARGE SCALE GENOMIC DNA]</scope>
    <source>
        <strain evidence="5 6">EB310</strain>
    </source>
</reference>
<dbReference type="GO" id="GO:0003677">
    <property type="term" value="F:DNA binding"/>
    <property type="evidence" value="ECO:0007669"/>
    <property type="project" value="UniProtKB-KW"/>
</dbReference>
<evidence type="ECO:0000313" key="6">
    <source>
        <dbReference type="Proteomes" id="UP000504693"/>
    </source>
</evidence>
<dbReference type="PANTHER" id="PTHR33204">
    <property type="entry name" value="TRANSCRIPTIONAL REGULATOR, MARR FAMILY"/>
    <property type="match status" value="1"/>
</dbReference>
<keyword evidence="3" id="KW-0804">Transcription</keyword>
<feature type="domain" description="HTH hxlR-type" evidence="4">
    <location>
        <begin position="1"/>
        <end position="98"/>
    </location>
</feature>
<evidence type="ECO:0000256" key="1">
    <source>
        <dbReference type="ARBA" id="ARBA00023015"/>
    </source>
</evidence>
<keyword evidence="1" id="KW-0805">Transcription regulation</keyword>
<dbReference type="InterPro" id="IPR002577">
    <property type="entry name" value="HTH_HxlR"/>
</dbReference>
<evidence type="ECO:0000256" key="3">
    <source>
        <dbReference type="ARBA" id="ARBA00023163"/>
    </source>
</evidence>
<dbReference type="Pfam" id="PF01638">
    <property type="entry name" value="HxlR"/>
    <property type="match status" value="1"/>
</dbReference>
<protein>
    <submittedName>
        <fullName evidence="5">Helix-turn-helix transcriptional regulator</fullName>
    </submittedName>
</protein>
<dbReference type="InterPro" id="IPR036390">
    <property type="entry name" value="WH_DNA-bd_sf"/>
</dbReference>
<dbReference type="SUPFAM" id="SSF46785">
    <property type="entry name" value="Winged helix' DNA-binding domain"/>
    <property type="match status" value="1"/>
</dbReference>
<keyword evidence="6" id="KW-1185">Reference proteome</keyword>
<dbReference type="EMBL" id="CP053921">
    <property type="protein sequence ID" value="QKG72625.1"/>
    <property type="molecule type" value="Genomic_DNA"/>
</dbReference>
<name>A0A7D4C6P9_9SPHN</name>
<dbReference type="PANTHER" id="PTHR33204:SF18">
    <property type="entry name" value="TRANSCRIPTIONAL REGULATORY PROTEIN"/>
    <property type="match status" value="1"/>
</dbReference>
<dbReference type="Gene3D" id="1.10.10.10">
    <property type="entry name" value="Winged helix-like DNA-binding domain superfamily/Winged helix DNA-binding domain"/>
    <property type="match status" value="1"/>
</dbReference>
<gene>
    <name evidence="5" type="ORF">HQR01_02025</name>
</gene>
<dbReference type="AlphaFoldDB" id="A0A7D4C6P9"/>
<proteinExistence type="predicted"/>
<dbReference type="KEGG" id="emv:HQR01_02025"/>
<dbReference type="Proteomes" id="UP000504693">
    <property type="component" value="Chromosome"/>
</dbReference>
<dbReference type="PROSITE" id="PS51118">
    <property type="entry name" value="HTH_HXLR"/>
    <property type="match status" value="1"/>
</dbReference>
<dbReference type="InterPro" id="IPR036388">
    <property type="entry name" value="WH-like_DNA-bd_sf"/>
</dbReference>
<sequence length="139" mass="15324">MARASDLIGDRWIMLILREALYGVGCFADMQADLEISRSILTERLARLVDEGLLEKVTYQDPGTRPRQAYVLTSFGRKLIVPFLAIADWGQAITGEPSPLEMYDTATGSPLRLALVNEAGDEVEAANLGIRVGDHYKRG</sequence>
<evidence type="ECO:0000259" key="4">
    <source>
        <dbReference type="PROSITE" id="PS51118"/>
    </source>
</evidence>
<evidence type="ECO:0000256" key="2">
    <source>
        <dbReference type="ARBA" id="ARBA00023125"/>
    </source>
</evidence>
<keyword evidence="2" id="KW-0238">DNA-binding</keyword>
<organism evidence="5 6">
    <name type="scientific">Erythrobacter mangrovi</name>
    <dbReference type="NCBI Taxonomy" id="2739433"/>
    <lineage>
        <taxon>Bacteria</taxon>
        <taxon>Pseudomonadati</taxon>
        <taxon>Pseudomonadota</taxon>
        <taxon>Alphaproteobacteria</taxon>
        <taxon>Sphingomonadales</taxon>
        <taxon>Erythrobacteraceae</taxon>
        <taxon>Erythrobacter/Porphyrobacter group</taxon>
        <taxon>Erythrobacter</taxon>
    </lineage>
</organism>